<dbReference type="AlphaFoldDB" id="A0AA36GHH7"/>
<name>A0AA36GHH7_CYLNA</name>
<sequence length="177" mass="20451">MPRALRMWHWIVFAILPDLAYVCGDDDAKDCSGLRASLRTQLKEKLPGLFPRYAPSYRKSLGCRARTVGRKFANWEEKVMEMKNKSDGLFDYIVFSMPREEPPGTKNWNLSGLTITENKKEELKNSFYTKIGCGSAKDKEGKKLLCFLRFNLKEFYEWAAEQSDGKNLDLPLGHIRM</sequence>
<comment type="caution">
    <text evidence="2">The sequence shown here is derived from an EMBL/GenBank/DDBJ whole genome shotgun (WGS) entry which is preliminary data.</text>
</comment>
<evidence type="ECO:0000313" key="2">
    <source>
        <dbReference type="EMBL" id="CAJ0591578.1"/>
    </source>
</evidence>
<evidence type="ECO:0000313" key="3">
    <source>
        <dbReference type="Proteomes" id="UP001176961"/>
    </source>
</evidence>
<feature type="signal peptide" evidence="1">
    <location>
        <begin position="1"/>
        <end position="24"/>
    </location>
</feature>
<feature type="chain" id="PRO_5041342009" evidence="1">
    <location>
        <begin position="25"/>
        <end position="177"/>
    </location>
</feature>
<keyword evidence="3" id="KW-1185">Reference proteome</keyword>
<proteinExistence type="predicted"/>
<reference evidence="2" key="1">
    <citation type="submission" date="2023-07" db="EMBL/GenBank/DDBJ databases">
        <authorList>
            <consortium name="CYATHOMIX"/>
        </authorList>
    </citation>
    <scope>NUCLEOTIDE SEQUENCE</scope>
    <source>
        <strain evidence="2">N/A</strain>
    </source>
</reference>
<dbReference type="EMBL" id="CATQJL010000001">
    <property type="protein sequence ID" value="CAJ0591578.1"/>
    <property type="molecule type" value="Genomic_DNA"/>
</dbReference>
<organism evidence="2 3">
    <name type="scientific">Cylicocyclus nassatus</name>
    <name type="common">Nematode worm</name>
    <dbReference type="NCBI Taxonomy" id="53992"/>
    <lineage>
        <taxon>Eukaryota</taxon>
        <taxon>Metazoa</taxon>
        <taxon>Ecdysozoa</taxon>
        <taxon>Nematoda</taxon>
        <taxon>Chromadorea</taxon>
        <taxon>Rhabditida</taxon>
        <taxon>Rhabditina</taxon>
        <taxon>Rhabditomorpha</taxon>
        <taxon>Strongyloidea</taxon>
        <taxon>Strongylidae</taxon>
        <taxon>Cylicocyclus</taxon>
    </lineage>
</organism>
<protein>
    <submittedName>
        <fullName evidence="2">Uncharacterized protein</fullName>
    </submittedName>
</protein>
<dbReference type="Proteomes" id="UP001176961">
    <property type="component" value="Unassembled WGS sequence"/>
</dbReference>
<accession>A0AA36GHH7</accession>
<gene>
    <name evidence="2" type="ORF">CYNAS_LOCUS3561</name>
</gene>
<keyword evidence="1" id="KW-0732">Signal</keyword>
<evidence type="ECO:0000256" key="1">
    <source>
        <dbReference type="SAM" id="SignalP"/>
    </source>
</evidence>